<dbReference type="EMBL" id="JH598116">
    <property type="status" value="NOT_ANNOTATED_CDS"/>
    <property type="molecule type" value="Genomic_DNA"/>
</dbReference>
<reference evidence="2" key="2">
    <citation type="submission" date="2015-06" db="UniProtKB">
        <authorList>
            <consortium name="EnsemblProtists"/>
        </authorList>
    </citation>
    <scope>IDENTIFICATION</scope>
    <source>
        <strain evidence="2">Emoy2</strain>
    </source>
</reference>
<keyword evidence="3" id="KW-1185">Reference proteome</keyword>
<protein>
    <submittedName>
        <fullName evidence="2">Uncharacterized protein</fullName>
    </submittedName>
</protein>
<sequence>MIEKDGKLNTNARQNRPKCRLFAMGIDEMLIVVVKQTTPHSAHDQVIVSPSVALPRAKLAPLSWYLRSFRSKSHDVVSIDACFSHVVSNRSYRDVSPSSSLRVGPSNAAQASTVTLP</sequence>
<feature type="region of interest" description="Disordered" evidence="1">
    <location>
        <begin position="94"/>
        <end position="117"/>
    </location>
</feature>
<name>M4BC17_HYAAE</name>
<dbReference type="AlphaFoldDB" id="M4BC17"/>
<accession>M4BC17</accession>
<evidence type="ECO:0000313" key="3">
    <source>
        <dbReference type="Proteomes" id="UP000011713"/>
    </source>
</evidence>
<dbReference type="VEuPathDB" id="FungiDB:HpaG803832"/>
<reference evidence="3" key="1">
    <citation type="journal article" date="2010" name="Science">
        <title>Signatures of adaptation to obligate biotrophy in the Hyaloperonospora arabidopsidis genome.</title>
        <authorList>
            <person name="Baxter L."/>
            <person name="Tripathy S."/>
            <person name="Ishaque N."/>
            <person name="Boot N."/>
            <person name="Cabral A."/>
            <person name="Kemen E."/>
            <person name="Thines M."/>
            <person name="Ah-Fong A."/>
            <person name="Anderson R."/>
            <person name="Badejoko W."/>
            <person name="Bittner-Eddy P."/>
            <person name="Boore J.L."/>
            <person name="Chibucos M.C."/>
            <person name="Coates M."/>
            <person name="Dehal P."/>
            <person name="Delehaunty K."/>
            <person name="Dong S."/>
            <person name="Downton P."/>
            <person name="Dumas B."/>
            <person name="Fabro G."/>
            <person name="Fronick C."/>
            <person name="Fuerstenberg S.I."/>
            <person name="Fulton L."/>
            <person name="Gaulin E."/>
            <person name="Govers F."/>
            <person name="Hughes L."/>
            <person name="Humphray S."/>
            <person name="Jiang R.H."/>
            <person name="Judelson H."/>
            <person name="Kamoun S."/>
            <person name="Kyung K."/>
            <person name="Meijer H."/>
            <person name="Minx P."/>
            <person name="Morris P."/>
            <person name="Nelson J."/>
            <person name="Phuntumart V."/>
            <person name="Qutob D."/>
            <person name="Rehmany A."/>
            <person name="Rougon-Cardoso A."/>
            <person name="Ryden P."/>
            <person name="Torto-Alalibo T."/>
            <person name="Studholme D."/>
            <person name="Wang Y."/>
            <person name="Win J."/>
            <person name="Wood J."/>
            <person name="Clifton S.W."/>
            <person name="Rogers J."/>
            <person name="Van den Ackerveken G."/>
            <person name="Jones J.D."/>
            <person name="McDowell J.M."/>
            <person name="Beynon J."/>
            <person name="Tyler B.M."/>
        </authorList>
    </citation>
    <scope>NUCLEOTIDE SEQUENCE [LARGE SCALE GENOMIC DNA]</scope>
    <source>
        <strain evidence="3">Emoy2</strain>
    </source>
</reference>
<evidence type="ECO:0000313" key="2">
    <source>
        <dbReference type="EnsemblProtists" id="HpaP803832"/>
    </source>
</evidence>
<dbReference type="InParanoid" id="M4BC17"/>
<evidence type="ECO:0000256" key="1">
    <source>
        <dbReference type="SAM" id="MobiDB-lite"/>
    </source>
</evidence>
<dbReference type="EnsemblProtists" id="HpaT803832">
    <property type="protein sequence ID" value="HpaP803832"/>
    <property type="gene ID" value="HpaG803832"/>
</dbReference>
<organism evidence="2 3">
    <name type="scientific">Hyaloperonospora arabidopsidis (strain Emoy2)</name>
    <name type="common">Downy mildew agent</name>
    <name type="synonym">Peronospora arabidopsidis</name>
    <dbReference type="NCBI Taxonomy" id="559515"/>
    <lineage>
        <taxon>Eukaryota</taxon>
        <taxon>Sar</taxon>
        <taxon>Stramenopiles</taxon>
        <taxon>Oomycota</taxon>
        <taxon>Peronosporomycetes</taxon>
        <taxon>Peronosporales</taxon>
        <taxon>Peronosporaceae</taxon>
        <taxon>Hyaloperonospora</taxon>
    </lineage>
</organism>
<proteinExistence type="predicted"/>
<dbReference type="HOGENOM" id="CLU_2089464_0_0_1"/>
<dbReference type="Proteomes" id="UP000011713">
    <property type="component" value="Unassembled WGS sequence"/>
</dbReference>